<keyword evidence="6" id="KW-1015">Disulfide bond</keyword>
<accession>A0AAV2FI77</accession>
<name>A0AAV2FI77_9ROSI</name>
<keyword evidence="4" id="KW-0372">Hormone</keyword>
<dbReference type="GO" id="GO:0040008">
    <property type="term" value="P:regulation of growth"/>
    <property type="evidence" value="ECO:0007669"/>
    <property type="project" value="UniProtKB-ARBA"/>
</dbReference>
<feature type="chain" id="PRO_5043617974" evidence="8">
    <location>
        <begin position="26"/>
        <end position="161"/>
    </location>
</feature>
<gene>
    <name evidence="9" type="ORF">LTRI10_LOCUS38258</name>
</gene>
<evidence type="ECO:0000256" key="5">
    <source>
        <dbReference type="ARBA" id="ARBA00022729"/>
    </source>
</evidence>
<feature type="compositionally biased region" description="Basic and acidic residues" evidence="7">
    <location>
        <begin position="84"/>
        <end position="100"/>
    </location>
</feature>
<keyword evidence="10" id="KW-1185">Reference proteome</keyword>
<evidence type="ECO:0000256" key="8">
    <source>
        <dbReference type="SAM" id="SignalP"/>
    </source>
</evidence>
<dbReference type="GO" id="GO:0005576">
    <property type="term" value="C:extracellular region"/>
    <property type="evidence" value="ECO:0007669"/>
    <property type="project" value="UniProtKB-SubCell"/>
</dbReference>
<dbReference type="EMBL" id="OZ034819">
    <property type="protein sequence ID" value="CAL1397999.1"/>
    <property type="molecule type" value="Genomic_DNA"/>
</dbReference>
<reference evidence="9 10" key="1">
    <citation type="submission" date="2024-04" db="EMBL/GenBank/DDBJ databases">
        <authorList>
            <person name="Fracassetti M."/>
        </authorList>
    </citation>
    <scope>NUCLEOTIDE SEQUENCE [LARGE SCALE GENOMIC DNA]</scope>
</reference>
<dbReference type="GO" id="GO:0009506">
    <property type="term" value="C:plasmodesma"/>
    <property type="evidence" value="ECO:0007669"/>
    <property type="project" value="TreeGrafter"/>
</dbReference>
<dbReference type="GO" id="GO:0019722">
    <property type="term" value="P:calcium-mediated signaling"/>
    <property type="evidence" value="ECO:0007669"/>
    <property type="project" value="TreeGrafter"/>
</dbReference>
<sequence>MASHNQCRLLIVSILVVLAATMAAADHESSSSTSTVHHHHVDPRCTSPVIHNNNVTETTRKPRQQRDRYISREALRANNVTRCVKADDSHHKKDHVDDHGCSTTSPSDNIKKARKIQHGLGDMKLRYKDLRIKNIPCGWKGNSYYDCRYRKKVNPYTRGRG</sequence>
<keyword evidence="5 8" id="KW-0732">Signal</keyword>
<evidence type="ECO:0000256" key="1">
    <source>
        <dbReference type="ARBA" id="ARBA00004613"/>
    </source>
</evidence>
<proteinExistence type="inferred from homology"/>
<feature type="region of interest" description="Disordered" evidence="7">
    <location>
        <begin position="29"/>
        <end position="63"/>
    </location>
</feature>
<dbReference type="PANTHER" id="PTHR33136">
    <property type="entry name" value="RAPID ALKALINIZATION FACTOR-LIKE"/>
    <property type="match status" value="1"/>
</dbReference>
<evidence type="ECO:0000256" key="6">
    <source>
        <dbReference type="ARBA" id="ARBA00023157"/>
    </source>
</evidence>
<evidence type="ECO:0000256" key="7">
    <source>
        <dbReference type="SAM" id="MobiDB-lite"/>
    </source>
</evidence>
<dbReference type="Proteomes" id="UP001497516">
    <property type="component" value="Chromosome 6"/>
</dbReference>
<keyword evidence="3" id="KW-0964">Secreted</keyword>
<evidence type="ECO:0000256" key="2">
    <source>
        <dbReference type="ARBA" id="ARBA00009178"/>
    </source>
</evidence>
<organism evidence="9 10">
    <name type="scientific">Linum trigynum</name>
    <dbReference type="NCBI Taxonomy" id="586398"/>
    <lineage>
        <taxon>Eukaryota</taxon>
        <taxon>Viridiplantae</taxon>
        <taxon>Streptophyta</taxon>
        <taxon>Embryophyta</taxon>
        <taxon>Tracheophyta</taxon>
        <taxon>Spermatophyta</taxon>
        <taxon>Magnoliopsida</taxon>
        <taxon>eudicotyledons</taxon>
        <taxon>Gunneridae</taxon>
        <taxon>Pentapetalae</taxon>
        <taxon>rosids</taxon>
        <taxon>fabids</taxon>
        <taxon>Malpighiales</taxon>
        <taxon>Linaceae</taxon>
        <taxon>Linum</taxon>
    </lineage>
</organism>
<dbReference type="GO" id="GO:0005179">
    <property type="term" value="F:hormone activity"/>
    <property type="evidence" value="ECO:0007669"/>
    <property type="project" value="UniProtKB-KW"/>
</dbReference>
<dbReference type="PANTHER" id="PTHR33136:SF6">
    <property type="entry name" value="PROTEIN RALF-LIKE 34"/>
    <property type="match status" value="1"/>
</dbReference>
<evidence type="ECO:0000313" key="9">
    <source>
        <dbReference type="EMBL" id="CAL1397999.1"/>
    </source>
</evidence>
<feature type="region of interest" description="Disordered" evidence="7">
    <location>
        <begin position="84"/>
        <end position="105"/>
    </location>
</feature>
<comment type="similarity">
    <text evidence="2">Belongs to the plant rapid alkalinization factor (RALF) family.</text>
</comment>
<protein>
    <submittedName>
        <fullName evidence="9">Uncharacterized protein</fullName>
    </submittedName>
</protein>
<dbReference type="InterPro" id="IPR008801">
    <property type="entry name" value="RALF"/>
</dbReference>
<dbReference type="AlphaFoldDB" id="A0AAV2FI77"/>
<evidence type="ECO:0000256" key="3">
    <source>
        <dbReference type="ARBA" id="ARBA00022525"/>
    </source>
</evidence>
<comment type="subcellular location">
    <subcellularLocation>
        <location evidence="1">Secreted</location>
    </subcellularLocation>
</comment>
<evidence type="ECO:0000313" key="10">
    <source>
        <dbReference type="Proteomes" id="UP001497516"/>
    </source>
</evidence>
<evidence type="ECO:0000256" key="4">
    <source>
        <dbReference type="ARBA" id="ARBA00022702"/>
    </source>
</evidence>
<feature type="signal peptide" evidence="8">
    <location>
        <begin position="1"/>
        <end position="25"/>
    </location>
</feature>
<dbReference type="Pfam" id="PF05498">
    <property type="entry name" value="RALF"/>
    <property type="match status" value="1"/>
</dbReference>